<dbReference type="PROSITE" id="PS51643">
    <property type="entry name" value="HD_CAS3"/>
    <property type="match status" value="1"/>
</dbReference>
<keyword evidence="9" id="KW-0051">Antiviral defense</keyword>
<dbReference type="Gene3D" id="1.10.3210.30">
    <property type="match status" value="1"/>
</dbReference>
<dbReference type="NCBIfam" id="TIGR01587">
    <property type="entry name" value="cas3_core"/>
    <property type="match status" value="1"/>
</dbReference>
<dbReference type="SMR" id="A0A2S5KJV5"/>
<dbReference type="InterPro" id="IPR011545">
    <property type="entry name" value="DEAD/DEAH_box_helicase_dom"/>
</dbReference>
<evidence type="ECO:0000256" key="9">
    <source>
        <dbReference type="ARBA" id="ARBA00023118"/>
    </source>
</evidence>
<proteinExistence type="inferred from homology"/>
<keyword evidence="5" id="KW-0547">Nucleotide-binding</keyword>
<dbReference type="GO" id="GO:0005524">
    <property type="term" value="F:ATP binding"/>
    <property type="evidence" value="ECO:0007669"/>
    <property type="project" value="UniProtKB-KW"/>
</dbReference>
<evidence type="ECO:0000313" key="14">
    <source>
        <dbReference type="Proteomes" id="UP000238196"/>
    </source>
</evidence>
<dbReference type="InterPro" id="IPR050547">
    <property type="entry name" value="DEAD_box_RNA_helicases"/>
</dbReference>
<evidence type="ECO:0000256" key="2">
    <source>
        <dbReference type="ARBA" id="ARBA00009046"/>
    </source>
</evidence>
<feature type="domain" description="Helicase C-terminal" evidence="11">
    <location>
        <begin position="562"/>
        <end position="727"/>
    </location>
</feature>
<keyword evidence="3" id="KW-0540">Nuclease</keyword>
<comment type="similarity">
    <text evidence="2">In the central section; belongs to the CRISPR-associated helicase Cas3 family.</text>
</comment>
<dbReference type="InterPro" id="IPR006474">
    <property type="entry name" value="Helicase_Cas3_CRISPR-ass_core"/>
</dbReference>
<gene>
    <name evidence="13" type="ORF">C4K68_22525</name>
</gene>
<evidence type="ECO:0000259" key="11">
    <source>
        <dbReference type="PROSITE" id="PS51194"/>
    </source>
</evidence>
<dbReference type="InterPro" id="IPR001650">
    <property type="entry name" value="Helicase_C-like"/>
</dbReference>
<evidence type="ECO:0000256" key="8">
    <source>
        <dbReference type="ARBA" id="ARBA00022840"/>
    </source>
</evidence>
<dbReference type="GO" id="GO:0003724">
    <property type="term" value="F:RNA helicase activity"/>
    <property type="evidence" value="ECO:0007669"/>
    <property type="project" value="TreeGrafter"/>
</dbReference>
<dbReference type="InterPro" id="IPR054712">
    <property type="entry name" value="Cas3-like_dom"/>
</dbReference>
<dbReference type="NCBIfam" id="NF007248">
    <property type="entry name" value="PRK09694.1"/>
    <property type="match status" value="1"/>
</dbReference>
<dbReference type="PROSITE" id="PS51194">
    <property type="entry name" value="HELICASE_CTER"/>
    <property type="match status" value="1"/>
</dbReference>
<keyword evidence="8" id="KW-0067">ATP-binding</keyword>
<evidence type="ECO:0000256" key="5">
    <source>
        <dbReference type="ARBA" id="ARBA00022741"/>
    </source>
</evidence>
<dbReference type="Pfam" id="PF18019">
    <property type="entry name" value="Cas3_HD"/>
    <property type="match status" value="1"/>
</dbReference>
<feature type="domain" description="Helicase ATP-binding" evidence="10">
    <location>
        <begin position="302"/>
        <end position="494"/>
    </location>
</feature>
<dbReference type="Pfam" id="PF22590">
    <property type="entry name" value="Cas3-like_C_2"/>
    <property type="match status" value="1"/>
</dbReference>
<dbReference type="GO" id="GO:0046872">
    <property type="term" value="F:metal ion binding"/>
    <property type="evidence" value="ECO:0007669"/>
    <property type="project" value="UniProtKB-KW"/>
</dbReference>
<evidence type="ECO:0000256" key="3">
    <source>
        <dbReference type="ARBA" id="ARBA00022722"/>
    </source>
</evidence>
<reference evidence="13 14" key="1">
    <citation type="submission" date="2018-02" db="EMBL/GenBank/DDBJ databases">
        <title>novel marine gammaproteobacteria from coastal saline agro ecosystem.</title>
        <authorList>
            <person name="Krishnan R."/>
            <person name="Ramesh Kumar N."/>
        </authorList>
    </citation>
    <scope>NUCLEOTIDE SEQUENCE [LARGE SCALE GENOMIC DNA]</scope>
    <source>
        <strain evidence="13 14">228</strain>
    </source>
</reference>
<keyword evidence="7" id="KW-0347">Helicase</keyword>
<dbReference type="CDD" id="cd09641">
    <property type="entry name" value="Cas3''_I"/>
    <property type="match status" value="1"/>
</dbReference>
<evidence type="ECO:0000259" key="12">
    <source>
        <dbReference type="PROSITE" id="PS51643"/>
    </source>
</evidence>
<dbReference type="OrthoDB" id="9810236at2"/>
<dbReference type="Pfam" id="PF00270">
    <property type="entry name" value="DEAD"/>
    <property type="match status" value="1"/>
</dbReference>
<comment type="caution">
    <text evidence="13">The sequence shown here is derived from an EMBL/GenBank/DDBJ whole genome shotgun (WGS) entry which is preliminary data.</text>
</comment>
<dbReference type="Gene3D" id="3.40.50.300">
    <property type="entry name" value="P-loop containing nucleotide triphosphate hydrolases"/>
    <property type="match status" value="2"/>
</dbReference>
<dbReference type="GO" id="GO:0016787">
    <property type="term" value="F:hydrolase activity"/>
    <property type="evidence" value="ECO:0007669"/>
    <property type="project" value="UniProtKB-KW"/>
</dbReference>
<dbReference type="GO" id="GO:0003723">
    <property type="term" value="F:RNA binding"/>
    <property type="evidence" value="ECO:0007669"/>
    <property type="project" value="TreeGrafter"/>
</dbReference>
<evidence type="ECO:0000256" key="7">
    <source>
        <dbReference type="ARBA" id="ARBA00022806"/>
    </source>
</evidence>
<keyword evidence="4" id="KW-0479">Metal-binding</keyword>
<dbReference type="AlphaFoldDB" id="A0A2S5KJV5"/>
<dbReference type="EMBL" id="PRLP01000111">
    <property type="protein sequence ID" value="PPC75068.1"/>
    <property type="molecule type" value="Genomic_DNA"/>
</dbReference>
<dbReference type="Proteomes" id="UP000238196">
    <property type="component" value="Unassembled WGS sequence"/>
</dbReference>
<evidence type="ECO:0000256" key="1">
    <source>
        <dbReference type="ARBA" id="ARBA00006847"/>
    </source>
</evidence>
<protein>
    <submittedName>
        <fullName evidence="13">CRISPR-associated helicase/endonuclease Cas3</fullName>
    </submittedName>
</protein>
<sequence length="905" mass="101085">MNSNTSLIFNYWGKAHQSDEPGGEPYHLLPYHCLDVASVAAYWWDHSPALRHLFCANQSCSEEELRAWLLFFIALHDLGKFDIRFQCKAQNVWLALNPQDKTQRLPVIAECRGYDHGAAGLFWFIHDHEVASPDDGFGFSSPAPHPYQSWFSWLEAVCGHHGTIRSHAEVQAGSYQLLAAPAIIHRDKVARQQWLEVLAKLFLAPAGIALSNIPPQCSPLLAGFCSVADWLGSMVTEDTFQFRVEPCAEGDGLEAYYQQRYAQDAKKAVTRAGLLGKAKPNASIETLLSAGQCPRQLQVLVDELPIAAGLTLIEAPTGAGKTETALAYAWKLIEQNLADSIIFALPTQATANAMLERMEKLAPLIFSNPNLVLAHGNARFNEQFQAIRHNGKNLQGENAWSQCCDWISQSRKRVFLGQIGVCTIDQVLISVLPLRHRFVRGFGVGRSVLIVDEVHAYDRYMYGLLEGVLQDQAKVGSPVILLSATLPELQKQLLLESYAPSADVTSVNQSHLNLPPYPLISWVSGVQVQCFDLTQQTQHLPPTFSVRIQPRYTTEATPDSDVLKSLIAAAQQGAQVCLICNRVDVAQHAYNALQTMASEDIELQLFHARFSLTDRKTKEAQALSSFGVQGERSIGRILVATQVVEQSLDIDFDWLVTQLCPVDLLFQRLGRLHRHSRTHRPEGFKAPAATVLLPSEEGFGVLGKIYSHTRVMWRTQRAIEALGEDELHFPAAYRAWIEPIYSEEPDDDEPGWVREGMETFEQDVFTQQLKARQMKRWAEQASLMDNDTNARAVTREGAQSITLVPYVQTAAGRLLLDGESIFEQLGEYQQQEALALNQVNVPESWRKSLDTEPDDYQRYWIVGVEMKDGWRDASSNFYYSRDAGMALATPAQSQTSLGTAVSHTQ</sequence>
<evidence type="ECO:0000313" key="13">
    <source>
        <dbReference type="EMBL" id="PPC75068.1"/>
    </source>
</evidence>
<dbReference type="SMART" id="SM00487">
    <property type="entry name" value="DEXDc"/>
    <property type="match status" value="1"/>
</dbReference>
<dbReference type="GO" id="GO:0004518">
    <property type="term" value="F:nuclease activity"/>
    <property type="evidence" value="ECO:0007669"/>
    <property type="project" value="UniProtKB-KW"/>
</dbReference>
<evidence type="ECO:0000259" key="10">
    <source>
        <dbReference type="PROSITE" id="PS51192"/>
    </source>
</evidence>
<organism evidence="13 14">
    <name type="scientific">Proteobacteria bacterium 228</name>
    <dbReference type="NCBI Taxonomy" id="2083153"/>
    <lineage>
        <taxon>Bacteria</taxon>
        <taxon>Pseudomonadati</taxon>
        <taxon>Pseudomonadota</taxon>
    </lineage>
</organism>
<keyword evidence="6" id="KW-0378">Hydrolase</keyword>
<dbReference type="SUPFAM" id="SSF52540">
    <property type="entry name" value="P-loop containing nucleoside triphosphate hydrolases"/>
    <property type="match status" value="1"/>
</dbReference>
<dbReference type="PROSITE" id="PS51192">
    <property type="entry name" value="HELICASE_ATP_BIND_1"/>
    <property type="match status" value="1"/>
</dbReference>
<dbReference type="NCBIfam" id="TIGR01596">
    <property type="entry name" value="cas3_HD"/>
    <property type="match status" value="1"/>
</dbReference>
<evidence type="ECO:0000256" key="6">
    <source>
        <dbReference type="ARBA" id="ARBA00022801"/>
    </source>
</evidence>
<feature type="domain" description="HD Cas3-type" evidence="12">
    <location>
        <begin position="22"/>
        <end position="231"/>
    </location>
</feature>
<name>A0A2S5KJV5_9PROT</name>
<dbReference type="PANTHER" id="PTHR47963:SF9">
    <property type="entry name" value="CRISPR-ASSOCIATED ENDONUCLEASE_HELICASE CAS3"/>
    <property type="match status" value="1"/>
</dbReference>
<evidence type="ECO:0000256" key="4">
    <source>
        <dbReference type="ARBA" id="ARBA00022723"/>
    </source>
</evidence>
<dbReference type="InterPro" id="IPR038257">
    <property type="entry name" value="CRISPR-assoc_Cas3_HD_sf"/>
</dbReference>
<dbReference type="InterPro" id="IPR027417">
    <property type="entry name" value="P-loop_NTPase"/>
</dbReference>
<dbReference type="PANTHER" id="PTHR47963">
    <property type="entry name" value="DEAD-BOX ATP-DEPENDENT RNA HELICASE 47, MITOCHONDRIAL"/>
    <property type="match status" value="1"/>
</dbReference>
<dbReference type="InterPro" id="IPR006483">
    <property type="entry name" value="CRISPR-assoc_Cas3_HD"/>
</dbReference>
<accession>A0A2S5KJV5</accession>
<dbReference type="InterPro" id="IPR014001">
    <property type="entry name" value="Helicase_ATP-bd"/>
</dbReference>
<dbReference type="GO" id="GO:0051607">
    <property type="term" value="P:defense response to virus"/>
    <property type="evidence" value="ECO:0007669"/>
    <property type="project" value="UniProtKB-KW"/>
</dbReference>
<comment type="similarity">
    <text evidence="1">In the N-terminal section; belongs to the CRISPR-associated nuclease Cas3-HD family.</text>
</comment>